<accession>C7LJH1</accession>
<feature type="domain" description="Helix-turn-helix" evidence="1">
    <location>
        <begin position="45"/>
        <end position="90"/>
    </location>
</feature>
<dbReference type="HOGENOM" id="CLU_2300411_0_0_5"/>
<dbReference type="Pfam" id="PF12728">
    <property type="entry name" value="HTH_17"/>
    <property type="match status" value="1"/>
</dbReference>
<evidence type="ECO:0000259" key="1">
    <source>
        <dbReference type="Pfam" id="PF12728"/>
    </source>
</evidence>
<organism evidence="2 3">
    <name type="scientific">Brucella microti (strain BCCN 7-01 / CAPM 6434 / CCM 4915)</name>
    <dbReference type="NCBI Taxonomy" id="568815"/>
    <lineage>
        <taxon>Bacteria</taxon>
        <taxon>Pseudomonadati</taxon>
        <taxon>Pseudomonadota</taxon>
        <taxon>Alphaproteobacteria</taxon>
        <taxon>Hyphomicrobiales</taxon>
        <taxon>Brucellaceae</taxon>
        <taxon>Brucella/Ochrobactrum group</taxon>
        <taxon>Brucella</taxon>
    </lineage>
</organism>
<dbReference type="KEGG" id="bmr:BMI_II1049"/>
<evidence type="ECO:0000313" key="3">
    <source>
        <dbReference type="Proteomes" id="UP000002188"/>
    </source>
</evidence>
<proteinExistence type="predicted"/>
<keyword evidence="3" id="KW-1185">Reference proteome</keyword>
<gene>
    <name evidence="2" type="ordered locus">BMI_II1049</name>
</gene>
<name>C7LJH1_BRUMC</name>
<dbReference type="EMBL" id="CP001579">
    <property type="protein sequence ID" value="ACU50159.1"/>
    <property type="molecule type" value="Genomic_DNA"/>
</dbReference>
<dbReference type="AlphaFoldDB" id="C7LJH1"/>
<dbReference type="Proteomes" id="UP000002188">
    <property type="component" value="Chromosome 2"/>
</dbReference>
<reference evidence="2 3" key="1">
    <citation type="journal article" date="2009" name="BMC Genomics">
        <title>Brucella microti: the genome sequence of an emerging pathogen.</title>
        <authorList>
            <person name="Audic S."/>
            <person name="Lescot M."/>
            <person name="Claverie J.-M."/>
            <person name="Scholz H.C."/>
        </authorList>
    </citation>
    <scope>NUCLEOTIDE SEQUENCE [LARGE SCALE GENOMIC DNA]</scope>
    <source>
        <strain evidence="2 3">CCM 4915</strain>
    </source>
</reference>
<evidence type="ECO:0000313" key="2">
    <source>
        <dbReference type="EMBL" id="ACU50159.1"/>
    </source>
</evidence>
<sequence length="100" mass="10858">MMSRPYRLPLSLEGSLVTAFFIASAGRRMPMQAGNENTGSQKVAFTVNEFCEIYGISRSLTYTELRAGRLTARKIGRRTIILKTDADAWLGSLPSAGAAA</sequence>
<dbReference type="InterPro" id="IPR041657">
    <property type="entry name" value="HTH_17"/>
</dbReference>
<protein>
    <submittedName>
        <fullName evidence="2">Phage excisionase</fullName>
    </submittedName>
</protein>